<dbReference type="EMBL" id="JAVRIC010000013">
    <property type="protein sequence ID" value="MDT0497721.1"/>
    <property type="molecule type" value="Genomic_DNA"/>
</dbReference>
<sequence length="126" mass="13604">MPAQVGDSSSQRLVLPELLEVFLEHRLIAIAGHAPGLGGAHIVDGQIHLGDDVEAVGDIQRPGAVLGDQLEAGLPHVRADELDPERLVQRRWMTTTRNWTPIGAVTLNPERDSVVPTTRTDIQLAA</sequence>
<name>A0ABU2WIM1_9GAMM</name>
<dbReference type="Proteomes" id="UP001254608">
    <property type="component" value="Unassembled WGS sequence"/>
</dbReference>
<evidence type="ECO:0000313" key="1">
    <source>
        <dbReference type="EMBL" id="MDT0497721.1"/>
    </source>
</evidence>
<reference evidence="1 2" key="1">
    <citation type="submission" date="2023-09" db="EMBL/GenBank/DDBJ databases">
        <authorList>
            <person name="Rey-Velasco X."/>
        </authorList>
    </citation>
    <scope>NUCLEOTIDE SEQUENCE [LARGE SCALE GENOMIC DNA]</scope>
    <source>
        <strain evidence="1 2">W345</strain>
    </source>
</reference>
<keyword evidence="2" id="KW-1185">Reference proteome</keyword>
<proteinExistence type="predicted"/>
<protein>
    <submittedName>
        <fullName evidence="1">Uncharacterized protein</fullName>
    </submittedName>
</protein>
<organism evidence="1 2">
    <name type="scientific">Banduia mediterranea</name>
    <dbReference type="NCBI Taxonomy" id="3075609"/>
    <lineage>
        <taxon>Bacteria</taxon>
        <taxon>Pseudomonadati</taxon>
        <taxon>Pseudomonadota</taxon>
        <taxon>Gammaproteobacteria</taxon>
        <taxon>Nevskiales</taxon>
        <taxon>Algiphilaceae</taxon>
        <taxon>Banduia</taxon>
    </lineage>
</organism>
<gene>
    <name evidence="1" type="ORF">RM530_10140</name>
</gene>
<evidence type="ECO:0000313" key="2">
    <source>
        <dbReference type="Proteomes" id="UP001254608"/>
    </source>
</evidence>
<comment type="caution">
    <text evidence="1">The sequence shown here is derived from an EMBL/GenBank/DDBJ whole genome shotgun (WGS) entry which is preliminary data.</text>
</comment>
<accession>A0ABU2WIM1</accession>